<organism evidence="2 3">
    <name type="scientific">Vigna unguiculata</name>
    <name type="common">Cowpea</name>
    <dbReference type="NCBI Taxonomy" id="3917"/>
    <lineage>
        <taxon>Eukaryota</taxon>
        <taxon>Viridiplantae</taxon>
        <taxon>Streptophyta</taxon>
        <taxon>Embryophyta</taxon>
        <taxon>Tracheophyta</taxon>
        <taxon>Spermatophyta</taxon>
        <taxon>Magnoliopsida</taxon>
        <taxon>eudicotyledons</taxon>
        <taxon>Gunneridae</taxon>
        <taxon>Pentapetalae</taxon>
        <taxon>rosids</taxon>
        <taxon>fabids</taxon>
        <taxon>Fabales</taxon>
        <taxon>Fabaceae</taxon>
        <taxon>Papilionoideae</taxon>
        <taxon>50 kb inversion clade</taxon>
        <taxon>NPAAA clade</taxon>
        <taxon>indigoferoid/millettioid clade</taxon>
        <taxon>Phaseoleae</taxon>
        <taxon>Vigna</taxon>
    </lineage>
</organism>
<dbReference type="PANTHER" id="PTHR35117">
    <property type="entry name" value="MYOSIN-M HEAVY PROTEIN"/>
    <property type="match status" value="1"/>
</dbReference>
<feature type="compositionally biased region" description="Polar residues" evidence="1">
    <location>
        <begin position="204"/>
        <end position="220"/>
    </location>
</feature>
<sequence length="391" mass="42922">MTCARGNVPETVIAFIVDRYLSRNQFSQTQATFRNEASILLADSPANENLLTLEGIVDQYIFMKKQNNLLDKENVMLMQEKHRIQMLLQDLQNVLDSFNARSSPFSNAAAMIQNSAVLPPMQNSNRYHPGIPMQNSKRNIPVVSTGIVFPMQNTMSVTPTSMDNISLSSPMIRMLDRKRKDTPSLDGCTVAKKPRGRPPGVNTLLPSPSNKVDFGSSSASTQSLVGNSALRGSLISTNPVSRTLPIIHSIQSDTHVSLPVSSDVAQTTEISPTAASCNGEVITPCYNVISANGVMVQPEKQMVYKKDNDISPIEPHSDQTNNGNAYKPSTETLDKPLGIPPSESESDKDRDIWAQLGLDDIDFSCSEEDDSFTKMIRDIEIMNENASDQLA</sequence>
<feature type="compositionally biased region" description="Polar residues" evidence="1">
    <location>
        <begin position="318"/>
        <end position="331"/>
    </location>
</feature>
<reference evidence="2 3" key="1">
    <citation type="submission" date="2019-04" db="EMBL/GenBank/DDBJ databases">
        <title>An improved genome assembly and genetic linkage map for asparagus bean, Vigna unguiculata ssp. sesquipedialis.</title>
        <authorList>
            <person name="Xia Q."/>
            <person name="Zhang R."/>
            <person name="Dong Y."/>
        </authorList>
    </citation>
    <scope>NUCLEOTIDE SEQUENCE [LARGE SCALE GENOMIC DNA]</scope>
    <source>
        <tissue evidence="2">Leaf</tissue>
    </source>
</reference>
<feature type="region of interest" description="Disordered" evidence="1">
    <location>
        <begin position="180"/>
        <end position="220"/>
    </location>
</feature>
<accession>A0A4D6MUW8</accession>
<dbReference type="AlphaFoldDB" id="A0A4D6MUW8"/>
<proteinExistence type="predicted"/>
<keyword evidence="3" id="KW-1185">Reference proteome</keyword>
<name>A0A4D6MUW8_VIGUN</name>
<evidence type="ECO:0000256" key="1">
    <source>
        <dbReference type="SAM" id="MobiDB-lite"/>
    </source>
</evidence>
<protein>
    <recommendedName>
        <fullName evidence="4">LisH domain-containing protein</fullName>
    </recommendedName>
</protein>
<gene>
    <name evidence="2" type="ORF">DEO72_LG8g1939</name>
</gene>
<feature type="region of interest" description="Disordered" evidence="1">
    <location>
        <begin position="309"/>
        <end position="351"/>
    </location>
</feature>
<dbReference type="EMBL" id="CP039352">
    <property type="protein sequence ID" value="QCE03909.1"/>
    <property type="molecule type" value="Genomic_DNA"/>
</dbReference>
<dbReference type="PANTHER" id="PTHR35117:SF1">
    <property type="entry name" value="MYOSIN-M HEAVY PROTEIN"/>
    <property type="match status" value="1"/>
</dbReference>
<dbReference type="Proteomes" id="UP000501690">
    <property type="component" value="Linkage Group LG8"/>
</dbReference>
<evidence type="ECO:0008006" key="4">
    <source>
        <dbReference type="Google" id="ProtNLM"/>
    </source>
</evidence>
<evidence type="ECO:0000313" key="3">
    <source>
        <dbReference type="Proteomes" id="UP000501690"/>
    </source>
</evidence>
<evidence type="ECO:0000313" key="2">
    <source>
        <dbReference type="EMBL" id="QCE03909.1"/>
    </source>
</evidence>